<dbReference type="Proteomes" id="UP000229600">
    <property type="component" value="Unassembled WGS sequence"/>
</dbReference>
<comment type="caution">
    <text evidence="2">The sequence shown here is derived from an EMBL/GenBank/DDBJ whole genome shotgun (WGS) entry which is preliminary data.</text>
</comment>
<dbReference type="InterPro" id="IPR002934">
    <property type="entry name" value="Polymerase_NTP_transf_dom"/>
</dbReference>
<sequence length="274" mass="31986">MKESREIQKKLQTLLTPHNVLLGGSLIRGESTPHSDVDFFVVPKNLWSLFFIIRKKQSIQKLAELHVCFPKWIQKHFYYVYGKNVDGMLTKITPLPHVAAYNCAMMCTILLMEASIALVDNHLTEANHISQKLKKNVLLLKYFLQMKEDKKLEKGGPLFNFEQDDIFSLSTLSNLTTKEIDVLFSEINSKKIKEVSTYVTRILETYFLHKKSPLLLESFSTLDLLRKGDFHTPKRYFNKKWVEKINTAIQNEQHNEIKTYLSLAQKKLIHWITI</sequence>
<proteinExistence type="predicted"/>
<dbReference type="Gene3D" id="3.30.460.10">
    <property type="entry name" value="Beta Polymerase, domain 2"/>
    <property type="match status" value="1"/>
</dbReference>
<evidence type="ECO:0000313" key="3">
    <source>
        <dbReference type="Proteomes" id="UP000229600"/>
    </source>
</evidence>
<protein>
    <recommendedName>
        <fullName evidence="1">Polymerase nucleotidyl transferase domain-containing protein</fullName>
    </recommendedName>
</protein>
<dbReference type="InterPro" id="IPR043519">
    <property type="entry name" value="NT_sf"/>
</dbReference>
<dbReference type="EMBL" id="PCWN01000007">
    <property type="protein sequence ID" value="PIR04215.1"/>
    <property type="molecule type" value="Genomic_DNA"/>
</dbReference>
<dbReference type="CDD" id="cd05403">
    <property type="entry name" value="NT_KNTase_like"/>
    <property type="match status" value="1"/>
</dbReference>
<dbReference type="GO" id="GO:0016779">
    <property type="term" value="F:nucleotidyltransferase activity"/>
    <property type="evidence" value="ECO:0007669"/>
    <property type="project" value="InterPro"/>
</dbReference>
<organism evidence="2 3">
    <name type="scientific">Candidatus Magasanikbacteria bacterium CG11_big_fil_rev_8_21_14_0_20_39_34</name>
    <dbReference type="NCBI Taxonomy" id="1974653"/>
    <lineage>
        <taxon>Bacteria</taxon>
        <taxon>Candidatus Magasanikiibacteriota</taxon>
    </lineage>
</organism>
<feature type="domain" description="Polymerase nucleotidyl transferase" evidence="1">
    <location>
        <begin position="5"/>
        <end position="72"/>
    </location>
</feature>
<dbReference type="SUPFAM" id="SSF81301">
    <property type="entry name" value="Nucleotidyltransferase"/>
    <property type="match status" value="1"/>
</dbReference>
<dbReference type="Pfam" id="PF01909">
    <property type="entry name" value="NTP_transf_2"/>
    <property type="match status" value="1"/>
</dbReference>
<gene>
    <name evidence="2" type="ORF">COV59_03465</name>
</gene>
<accession>A0A2H0N7X0</accession>
<name>A0A2H0N7X0_9BACT</name>
<reference evidence="2 3" key="1">
    <citation type="submission" date="2017-09" db="EMBL/GenBank/DDBJ databases">
        <title>Depth-based differentiation of microbial function through sediment-hosted aquifers and enrichment of novel symbionts in the deep terrestrial subsurface.</title>
        <authorList>
            <person name="Probst A.J."/>
            <person name="Ladd B."/>
            <person name="Jarett J.K."/>
            <person name="Geller-Mcgrath D.E."/>
            <person name="Sieber C.M."/>
            <person name="Emerson J.B."/>
            <person name="Anantharaman K."/>
            <person name="Thomas B.C."/>
            <person name="Malmstrom R."/>
            <person name="Stieglmeier M."/>
            <person name="Klingl A."/>
            <person name="Woyke T."/>
            <person name="Ryan C.M."/>
            <person name="Banfield J.F."/>
        </authorList>
    </citation>
    <scope>NUCLEOTIDE SEQUENCE [LARGE SCALE GENOMIC DNA]</scope>
    <source>
        <strain evidence="2">CG11_big_fil_rev_8_21_14_0_20_39_34</strain>
    </source>
</reference>
<evidence type="ECO:0000259" key="1">
    <source>
        <dbReference type="Pfam" id="PF01909"/>
    </source>
</evidence>
<dbReference type="AlphaFoldDB" id="A0A2H0N7X0"/>
<evidence type="ECO:0000313" key="2">
    <source>
        <dbReference type="EMBL" id="PIR04215.1"/>
    </source>
</evidence>